<evidence type="ECO:0000313" key="2">
    <source>
        <dbReference type="Proteomes" id="UP001460202"/>
    </source>
</evidence>
<keyword evidence="2" id="KW-1185">Reference proteome</keyword>
<dbReference type="RefSeq" id="WP_349093735.1">
    <property type="nucleotide sequence ID" value="NZ_JBBMFL010000002.1"/>
</dbReference>
<sequence length="58" mass="6740">MQNKIAGGPAKRSGFLKVPLRHRYGTEVREISGFLSGFSKYFREKLLRITFLLYFCNP</sequence>
<gene>
    <name evidence="1" type="ORF">WMO46_02740</name>
</gene>
<dbReference type="Proteomes" id="UP001460202">
    <property type="component" value="Unassembled WGS sequence"/>
</dbReference>
<evidence type="ECO:0000313" key="1">
    <source>
        <dbReference type="EMBL" id="MEQ2543866.1"/>
    </source>
</evidence>
<reference evidence="1 2" key="1">
    <citation type="submission" date="2024-03" db="EMBL/GenBank/DDBJ databases">
        <title>Human intestinal bacterial collection.</title>
        <authorList>
            <person name="Pauvert C."/>
            <person name="Hitch T.C.A."/>
            <person name="Clavel T."/>
        </authorList>
    </citation>
    <scope>NUCLEOTIDE SEQUENCE [LARGE SCALE GENOMIC DNA]</scope>
    <source>
        <strain evidence="1 2">CLA-KB-H122</strain>
    </source>
</reference>
<name>A0ABV1GUJ9_9BACT</name>
<dbReference type="EMBL" id="JBBMFL010000002">
    <property type="protein sequence ID" value="MEQ2543866.1"/>
    <property type="molecule type" value="Genomic_DNA"/>
</dbReference>
<proteinExistence type="predicted"/>
<protein>
    <submittedName>
        <fullName evidence="1">Uncharacterized protein</fullName>
    </submittedName>
</protein>
<comment type="caution">
    <text evidence="1">The sequence shown here is derived from an EMBL/GenBank/DDBJ whole genome shotgun (WGS) entry which is preliminary data.</text>
</comment>
<organism evidence="1 2">
    <name type="scientific">Alistipes intestinihominis</name>
    <dbReference type="NCBI Taxonomy" id="3133172"/>
    <lineage>
        <taxon>Bacteria</taxon>
        <taxon>Pseudomonadati</taxon>
        <taxon>Bacteroidota</taxon>
        <taxon>Bacteroidia</taxon>
        <taxon>Bacteroidales</taxon>
        <taxon>Rikenellaceae</taxon>
        <taxon>Alistipes</taxon>
    </lineage>
</organism>
<accession>A0ABV1GUJ9</accession>